<feature type="non-terminal residue" evidence="1">
    <location>
        <position position="63"/>
    </location>
</feature>
<feature type="non-terminal residue" evidence="1">
    <location>
        <position position="1"/>
    </location>
</feature>
<keyword evidence="2" id="KW-1185">Reference proteome</keyword>
<dbReference type="EMBL" id="CAJVQB010116930">
    <property type="protein sequence ID" value="CAG8852863.1"/>
    <property type="molecule type" value="Genomic_DNA"/>
</dbReference>
<sequence length="63" mass="7045">SWYSNSRLSEKLCQLFIKNICNIVSIDIKNHSISNHFGRSNSITALFKKGVPIVTTIALTGHK</sequence>
<comment type="caution">
    <text evidence="1">The sequence shown here is derived from an EMBL/GenBank/DDBJ whole genome shotgun (WGS) entry which is preliminary data.</text>
</comment>
<protein>
    <submittedName>
        <fullName evidence="1">19917_t:CDS:1</fullName>
    </submittedName>
</protein>
<accession>A0ABN7XC72</accession>
<proteinExistence type="predicted"/>
<dbReference type="Proteomes" id="UP000789901">
    <property type="component" value="Unassembled WGS sequence"/>
</dbReference>
<reference evidence="1 2" key="1">
    <citation type="submission" date="2021-06" db="EMBL/GenBank/DDBJ databases">
        <authorList>
            <person name="Kallberg Y."/>
            <person name="Tangrot J."/>
            <person name="Rosling A."/>
        </authorList>
    </citation>
    <scope>NUCLEOTIDE SEQUENCE [LARGE SCALE GENOMIC DNA]</scope>
    <source>
        <strain evidence="1 2">120-4 pot B 10/14</strain>
    </source>
</reference>
<evidence type="ECO:0000313" key="1">
    <source>
        <dbReference type="EMBL" id="CAG8852863.1"/>
    </source>
</evidence>
<name>A0ABN7XC72_GIGMA</name>
<organism evidence="1 2">
    <name type="scientific">Gigaspora margarita</name>
    <dbReference type="NCBI Taxonomy" id="4874"/>
    <lineage>
        <taxon>Eukaryota</taxon>
        <taxon>Fungi</taxon>
        <taxon>Fungi incertae sedis</taxon>
        <taxon>Mucoromycota</taxon>
        <taxon>Glomeromycotina</taxon>
        <taxon>Glomeromycetes</taxon>
        <taxon>Diversisporales</taxon>
        <taxon>Gigasporaceae</taxon>
        <taxon>Gigaspora</taxon>
    </lineage>
</organism>
<evidence type="ECO:0000313" key="2">
    <source>
        <dbReference type="Proteomes" id="UP000789901"/>
    </source>
</evidence>
<gene>
    <name evidence="1" type="ORF">GMARGA_LOCUS41684</name>
</gene>